<dbReference type="Gene3D" id="3.10.450.50">
    <property type="match status" value="1"/>
</dbReference>
<dbReference type="Proteomes" id="UP000439550">
    <property type="component" value="Unassembled WGS sequence"/>
</dbReference>
<protein>
    <submittedName>
        <fullName evidence="2">Nuclear transport factor 2 family protein</fullName>
    </submittedName>
</protein>
<evidence type="ECO:0000313" key="3">
    <source>
        <dbReference type="Proteomes" id="UP000439550"/>
    </source>
</evidence>
<gene>
    <name evidence="2" type="ORF">GHI93_09010</name>
</gene>
<dbReference type="OrthoDB" id="4203328at2"/>
<evidence type="ECO:0000313" key="2">
    <source>
        <dbReference type="EMBL" id="MQW40064.1"/>
    </source>
</evidence>
<sequence length="128" mass="15546">MNIRIFKHYIRSWLTKDLDLFLSVLTENVQITECYGAQYFGKKECKKWFSHWFSSLENQVIAWEIHTQESSGEYGFFTWTFECVYNNEHTIFDGISRVKFKGDLICEIYEFEMTHKKQRPYSLKKKKQ</sequence>
<dbReference type="RefSeq" id="WP_153496729.1">
    <property type="nucleotide sequence ID" value="NZ_CAXYUY010000029.1"/>
</dbReference>
<organism evidence="2 3">
    <name type="scientific">Lactococcus hircilactis</name>
    <dbReference type="NCBI Taxonomy" id="1494462"/>
    <lineage>
        <taxon>Bacteria</taxon>
        <taxon>Bacillati</taxon>
        <taxon>Bacillota</taxon>
        <taxon>Bacilli</taxon>
        <taxon>Lactobacillales</taxon>
        <taxon>Streptococcaceae</taxon>
        <taxon>Lactococcus</taxon>
    </lineage>
</organism>
<dbReference type="Pfam" id="PF12680">
    <property type="entry name" value="SnoaL_2"/>
    <property type="match status" value="1"/>
</dbReference>
<dbReference type="EMBL" id="WITJ01000012">
    <property type="protein sequence ID" value="MQW40064.1"/>
    <property type="molecule type" value="Genomic_DNA"/>
</dbReference>
<dbReference type="AlphaFoldDB" id="A0A7X1Z905"/>
<reference evidence="2 3" key="1">
    <citation type="submission" date="2019-10" db="EMBL/GenBank/DDBJ databases">
        <authorList>
            <person name="Dong K."/>
        </authorList>
    </citation>
    <scope>NUCLEOTIDE SEQUENCE [LARGE SCALE GENOMIC DNA]</scope>
    <source>
        <strain evidence="2 3">DSM 28960</strain>
    </source>
</reference>
<dbReference type="InterPro" id="IPR032710">
    <property type="entry name" value="NTF2-like_dom_sf"/>
</dbReference>
<evidence type="ECO:0000259" key="1">
    <source>
        <dbReference type="Pfam" id="PF12680"/>
    </source>
</evidence>
<comment type="caution">
    <text evidence="2">The sequence shown here is derived from an EMBL/GenBank/DDBJ whole genome shotgun (WGS) entry which is preliminary data.</text>
</comment>
<accession>A0A7X1Z905</accession>
<dbReference type="InterPro" id="IPR037401">
    <property type="entry name" value="SnoaL-like"/>
</dbReference>
<keyword evidence="3" id="KW-1185">Reference proteome</keyword>
<dbReference type="SUPFAM" id="SSF54427">
    <property type="entry name" value="NTF2-like"/>
    <property type="match status" value="1"/>
</dbReference>
<name>A0A7X1Z905_9LACT</name>
<feature type="domain" description="SnoaL-like" evidence="1">
    <location>
        <begin position="7"/>
        <end position="107"/>
    </location>
</feature>
<proteinExistence type="predicted"/>